<dbReference type="EMBL" id="GGEC01091929">
    <property type="protein sequence ID" value="MBX72413.1"/>
    <property type="molecule type" value="Transcribed_RNA"/>
</dbReference>
<reference evidence="1" key="1">
    <citation type="submission" date="2018-02" db="EMBL/GenBank/DDBJ databases">
        <title>Rhizophora mucronata_Transcriptome.</title>
        <authorList>
            <person name="Meera S.P."/>
            <person name="Sreeshan A."/>
            <person name="Augustine A."/>
        </authorList>
    </citation>
    <scope>NUCLEOTIDE SEQUENCE</scope>
    <source>
        <tissue evidence="1">Leaf</tissue>
    </source>
</reference>
<organism evidence="1">
    <name type="scientific">Rhizophora mucronata</name>
    <name type="common">Asiatic mangrove</name>
    <dbReference type="NCBI Taxonomy" id="61149"/>
    <lineage>
        <taxon>Eukaryota</taxon>
        <taxon>Viridiplantae</taxon>
        <taxon>Streptophyta</taxon>
        <taxon>Embryophyta</taxon>
        <taxon>Tracheophyta</taxon>
        <taxon>Spermatophyta</taxon>
        <taxon>Magnoliopsida</taxon>
        <taxon>eudicotyledons</taxon>
        <taxon>Gunneridae</taxon>
        <taxon>Pentapetalae</taxon>
        <taxon>rosids</taxon>
        <taxon>fabids</taxon>
        <taxon>Malpighiales</taxon>
        <taxon>Rhizophoraceae</taxon>
        <taxon>Rhizophora</taxon>
    </lineage>
</organism>
<sequence>MVVCCKHHLLPTNKRLCLLDEWCVCVGRYRSRMITKSQKPFPGSLWLI</sequence>
<dbReference type="AlphaFoldDB" id="A0A2P2QZL3"/>
<protein>
    <submittedName>
        <fullName evidence="1">Uncharacterized protein</fullName>
    </submittedName>
</protein>
<name>A0A2P2QZL3_RHIMU</name>
<proteinExistence type="predicted"/>
<accession>A0A2P2QZL3</accession>
<evidence type="ECO:0000313" key="1">
    <source>
        <dbReference type="EMBL" id="MBX72413.1"/>
    </source>
</evidence>